<feature type="region of interest" description="Disordered" evidence="4">
    <location>
        <begin position="189"/>
        <end position="210"/>
    </location>
</feature>
<dbReference type="InterPro" id="IPR050587">
    <property type="entry name" value="GNT1/Glycosyltrans_8"/>
</dbReference>
<dbReference type="Gene3D" id="3.90.550.10">
    <property type="entry name" value="Spore Coat Polysaccharide Biosynthesis Protein SpsA, Chain A"/>
    <property type="match status" value="1"/>
</dbReference>
<gene>
    <name evidence="5" type="ORF">Cni_G13902</name>
</gene>
<dbReference type="Pfam" id="PF01501">
    <property type="entry name" value="Glyco_transf_8"/>
    <property type="match status" value="1"/>
</dbReference>
<evidence type="ECO:0000256" key="4">
    <source>
        <dbReference type="SAM" id="MobiDB-lite"/>
    </source>
</evidence>
<dbReference type="EMBL" id="CP136893">
    <property type="protein sequence ID" value="WOL05176.1"/>
    <property type="molecule type" value="Genomic_DNA"/>
</dbReference>
<keyword evidence="1" id="KW-0328">Glycosyltransferase</keyword>
<dbReference type="PANTHER" id="PTHR11183">
    <property type="entry name" value="GLYCOGENIN SUBFAMILY MEMBER"/>
    <property type="match status" value="1"/>
</dbReference>
<evidence type="ECO:0000256" key="3">
    <source>
        <dbReference type="RuleBase" id="RU362027"/>
    </source>
</evidence>
<dbReference type="AlphaFoldDB" id="A0AAQ3QD45"/>
<organism evidence="5 6">
    <name type="scientific">Canna indica</name>
    <name type="common">Indian-shot</name>
    <dbReference type="NCBI Taxonomy" id="4628"/>
    <lineage>
        <taxon>Eukaryota</taxon>
        <taxon>Viridiplantae</taxon>
        <taxon>Streptophyta</taxon>
        <taxon>Embryophyta</taxon>
        <taxon>Tracheophyta</taxon>
        <taxon>Spermatophyta</taxon>
        <taxon>Magnoliopsida</taxon>
        <taxon>Liliopsida</taxon>
        <taxon>Zingiberales</taxon>
        <taxon>Cannaceae</taxon>
        <taxon>Canna</taxon>
    </lineage>
</organism>
<dbReference type="InterPro" id="IPR029044">
    <property type="entry name" value="Nucleotide-diphossugar_trans"/>
</dbReference>
<keyword evidence="6" id="KW-1185">Reference proteome</keyword>
<feature type="region of interest" description="Disordered" evidence="4">
    <location>
        <begin position="254"/>
        <end position="274"/>
    </location>
</feature>
<accession>A0AAQ3QD45</accession>
<evidence type="ECO:0000313" key="6">
    <source>
        <dbReference type="Proteomes" id="UP001327560"/>
    </source>
</evidence>
<proteinExistence type="inferred from homology"/>
<protein>
    <recommendedName>
        <fullName evidence="3">Hexosyltransferase</fullName>
        <ecNumber evidence="3">2.4.1.-</ecNumber>
    </recommendedName>
</protein>
<dbReference type="Proteomes" id="UP001327560">
    <property type="component" value="Chromosome 4"/>
</dbReference>
<dbReference type="InterPro" id="IPR002495">
    <property type="entry name" value="Glyco_trans_8"/>
</dbReference>
<sequence length="274" mass="30382">MYTEVGRREAYAMILHSAEQYVCGAIAAAKSIRLAGSARDLVILVDETISDRDRSGLEAAKWKVLTILRIRNPKVKCDAYNEWNYSKFRLWQLTDYDNIIFIDADLHVLRNIDFLFTMSEIRAIGNNATLFNSSVMVIEPSNCTFQLLMDHLEEITSYNGGNRYPCATETRVNLVEDIEGIAAEDASRSMNEELAGSPLNNAAPTESRGIASSAAQRVADVEDKASEVAHGAWRSAKDTASKAAKYVSNKADQMPESISDVNAETIERAMNTKN</sequence>
<evidence type="ECO:0000256" key="1">
    <source>
        <dbReference type="ARBA" id="ARBA00022676"/>
    </source>
</evidence>
<keyword evidence="2" id="KW-0464">Manganese</keyword>
<keyword evidence="1" id="KW-0808">Transferase</keyword>
<evidence type="ECO:0000313" key="5">
    <source>
        <dbReference type="EMBL" id="WOL05176.1"/>
    </source>
</evidence>
<reference evidence="5 6" key="1">
    <citation type="submission" date="2023-10" db="EMBL/GenBank/DDBJ databases">
        <title>Chromosome-scale genome assembly provides insights into flower coloration mechanisms of Canna indica.</title>
        <authorList>
            <person name="Li C."/>
        </authorList>
    </citation>
    <scope>NUCLEOTIDE SEQUENCE [LARGE SCALE GENOMIC DNA]</scope>
    <source>
        <tissue evidence="5">Flower</tissue>
    </source>
</reference>
<dbReference type="SUPFAM" id="SSF53448">
    <property type="entry name" value="Nucleotide-diphospho-sugar transferases"/>
    <property type="match status" value="1"/>
</dbReference>
<evidence type="ECO:0000256" key="2">
    <source>
        <dbReference type="ARBA" id="ARBA00023211"/>
    </source>
</evidence>
<comment type="similarity">
    <text evidence="3">Belongs to the glycosyltransferase 8 family.</text>
</comment>
<dbReference type="EC" id="2.4.1.-" evidence="3"/>
<dbReference type="GO" id="GO:0016757">
    <property type="term" value="F:glycosyltransferase activity"/>
    <property type="evidence" value="ECO:0007669"/>
    <property type="project" value="UniProtKB-KW"/>
</dbReference>
<name>A0AAQ3QD45_9LILI</name>